<proteinExistence type="predicted"/>
<dbReference type="GO" id="GO:0005085">
    <property type="term" value="F:guanyl-nucleotide exchange factor activity"/>
    <property type="evidence" value="ECO:0007669"/>
    <property type="project" value="UniProtKB-KW"/>
</dbReference>
<evidence type="ECO:0000313" key="8">
    <source>
        <dbReference type="RefSeq" id="XP_032824701.1"/>
    </source>
</evidence>
<accession>A0AAJ7TY09</accession>
<dbReference type="InterPro" id="IPR005112">
    <property type="entry name" value="dDENN_dom"/>
</dbReference>
<feature type="compositionally biased region" description="Basic and acidic residues" evidence="4">
    <location>
        <begin position="1681"/>
        <end position="1691"/>
    </location>
</feature>
<keyword evidence="7" id="KW-1185">Reference proteome</keyword>
<dbReference type="PROSITE" id="PS51375">
    <property type="entry name" value="PPR"/>
    <property type="match status" value="1"/>
</dbReference>
<evidence type="ECO:0000313" key="7">
    <source>
        <dbReference type="Proteomes" id="UP001318040"/>
    </source>
</evidence>
<feature type="repeat" description="PPR" evidence="3">
    <location>
        <begin position="821"/>
        <end position="855"/>
    </location>
</feature>
<dbReference type="RefSeq" id="XP_032824701.1">
    <property type="nucleotide sequence ID" value="XM_032968810.1"/>
</dbReference>
<name>A0AAJ7TY09_PETMA</name>
<dbReference type="Gene3D" id="2.100.10.50">
    <property type="match status" value="1"/>
</dbReference>
<feature type="region of interest" description="Disordered" evidence="4">
    <location>
        <begin position="978"/>
        <end position="1037"/>
    </location>
</feature>
<feature type="compositionally biased region" description="Gly residues" evidence="4">
    <location>
        <begin position="1094"/>
        <end position="1107"/>
    </location>
</feature>
<feature type="region of interest" description="Disordered" evidence="4">
    <location>
        <begin position="1187"/>
        <end position="1259"/>
    </location>
</feature>
<dbReference type="InterPro" id="IPR001194">
    <property type="entry name" value="cDENN_dom"/>
</dbReference>
<dbReference type="PROSITE" id="PS50211">
    <property type="entry name" value="DENN"/>
    <property type="match status" value="1"/>
</dbReference>
<evidence type="ECO:0000313" key="9">
    <source>
        <dbReference type="RefSeq" id="XP_032824702.1"/>
    </source>
</evidence>
<reference evidence="8 9" key="1">
    <citation type="submission" date="2025-04" db="UniProtKB">
        <authorList>
            <consortium name="RefSeq"/>
        </authorList>
    </citation>
    <scope>IDENTIFICATION</scope>
    <source>
        <tissue evidence="8 9">Sperm</tissue>
    </source>
</reference>
<dbReference type="GO" id="GO:0005829">
    <property type="term" value="C:cytosol"/>
    <property type="evidence" value="ECO:0007669"/>
    <property type="project" value="UniProtKB-ARBA"/>
</dbReference>
<gene>
    <name evidence="8 9" type="primary">LOC116950764</name>
</gene>
<feature type="compositionally biased region" description="Polar residues" evidence="4">
    <location>
        <begin position="1187"/>
        <end position="1196"/>
    </location>
</feature>
<evidence type="ECO:0000259" key="5">
    <source>
        <dbReference type="PROSITE" id="PS50211"/>
    </source>
</evidence>
<feature type="compositionally biased region" description="Basic and acidic residues" evidence="4">
    <location>
        <begin position="1197"/>
        <end position="1211"/>
    </location>
</feature>
<feature type="region of interest" description="Disordered" evidence="4">
    <location>
        <begin position="1081"/>
        <end position="1134"/>
    </location>
</feature>
<feature type="region of interest" description="Disordered" evidence="4">
    <location>
        <begin position="1367"/>
        <end position="1403"/>
    </location>
</feature>
<dbReference type="GO" id="GO:0032483">
    <property type="term" value="P:regulation of Rab protein signal transduction"/>
    <property type="evidence" value="ECO:0007669"/>
    <property type="project" value="TreeGrafter"/>
</dbReference>
<dbReference type="InterPro" id="IPR005113">
    <property type="entry name" value="uDENN_dom"/>
</dbReference>
<evidence type="ECO:0000256" key="1">
    <source>
        <dbReference type="ARBA" id="ARBA00022553"/>
    </source>
</evidence>
<keyword evidence="2" id="KW-0344">Guanine-nucleotide releasing factor</keyword>
<dbReference type="SMART" id="SM00800">
    <property type="entry name" value="uDENN"/>
    <property type="match status" value="1"/>
</dbReference>
<dbReference type="InterPro" id="IPR011990">
    <property type="entry name" value="TPR-like_helical_dom_sf"/>
</dbReference>
<dbReference type="FunFam" id="2.100.10.50:FF:000001">
    <property type="entry name" value="DENN domain containing 4C"/>
    <property type="match status" value="1"/>
</dbReference>
<evidence type="ECO:0000259" key="6">
    <source>
        <dbReference type="PROSITE" id="PS51498"/>
    </source>
</evidence>
<dbReference type="SMART" id="SM00801">
    <property type="entry name" value="dDENN"/>
    <property type="match status" value="1"/>
</dbReference>
<keyword evidence="1" id="KW-0597">Phosphoprotein</keyword>
<dbReference type="PANTHER" id="PTHR12296">
    <property type="entry name" value="DENN DOMAIN-CONTAINING PROTEIN 4"/>
    <property type="match status" value="1"/>
</dbReference>
<sequence>MEEKGPRVADYFVVAGLTEESKPLEEDMAFAEGRQKAVRRRDPITDVAVVCRSQGEEPPQGYTCIEATPTNLDADLNHGSLSSPQLYLCYRRGRDKPPLTDLGVLYEWKERLMQGCETIRTTPYGRPANVNNSAQHIYVTYRRAHESASQNALAVTDICIIVASKGETPPHTFCKVNKNLNSGMWGASVFLCYKKSVVRANSIAYKAGQLSRYPTEDYETFPLPEPVPMFCLPMGAVIECWPPKTKCPAPIFSTFILTSVSGDKVYGAAVQFYEPYPAERLSEKQGVQLGLRSKVDRRPLPGPPFSVNANKCICLLSRWPFFDAFRKFLLFVYRLSFSGPHALPIEKHISHFMFHVPFPSSQRPRILVQLSMQDSLVLSQPIASPLPLSGASFCTLLQNLGPENAATLLLFALTENKILIHSLRPAVLTSAAEALNAMIFPFHWQCPYIPLCPLSLADMLSAPCPFIVGVDSRYFDLYEPPPDVVSVDLDTNTISQTEERKSLNWRLLPKKPCKNLMNTLTNLHQQIVAMNHRSMEDPVLESGIFDLDFKRRARQQQLEMEIQEAFLRFMASILKGYRTYLRPITQAPSEKATDARSLFDLQGFLKSRDRAYNKFYSQMMRTQMFIRFIEECSFVTDKDASLAFFDDCVEKLFTSDKGAERDFMVDVEKADDVRLIELDESYRSEHTVFITPPEPPAGPGPDTLKPAYKYSGFPVLNRSLFEMPLGLLKVPQGCTKNSCPNSPAPALARRTKQEIKSAQKQARKCSAMPQMWAKCLLGHCYSLWFICLPSYVRVTHPKSRALRTAYDVLLRMQAHKLEPPDEVCYRVLMQLCGLYGHPVLAVKVLFEMKKMGVQPNAITYGFYNKAVLESTWPSGNRGGYFLWTKVRNVLHGVVQFRQTLRKRLPSTADGSDAGSHGSLESGADAHGSEHVPSTNELAHVGSAEDVSSTGGHSDQGYNSLSKEDAQKGEALLSMASRLSGAAPGGLRTGEVLRESDSSSMSDGDSRQGSRDQLPQADASDGTDAAGDHADLEHKRPSFHSVRSIVKMSCGSFDNSGSMGDVMGGAGSTAGLLFTSQGSYDEPSFLDGPLPASAGSGGGGGGSGGGSGKASAGRRRQRSVHDGTAPPPLQRQRTLAERSCVLGGRPGLDDAMPAGFMGADERILTAAMRAEGRVDGGGAGVEANAAASTDNLGSQHFTTEKQPRPHLEKSDSADIFSLDDLDSEPVKVVGPSKSQQGTKTSPPPPPLPQALSPQKPQARVSSAPLLLTKDAGGGDCVDDLEAKPGSLLPVSTRPAERKSVVAGFDPLSLLVAETEDVKSLDSSGSVQSLVPSVPRNLAEEIETYMTSTAEVGRSPSVEPKRGVRATRLERRLSLPSRSPQRGVPRSLTFPNPQPEAEPNTDRALVSQSWASSQLLTGPRMDVLKSSVKLAATGVVGVASKWYNKLASSYSEHGVDPATGLPHSEASPSDYGAAENERRVDVGFGMAAAPRPWGGTPGLATTLAGEEHGSPDEMPGAVAASSFHIDSLPVAGTGGAAQRRAESPSARHNNSSSSSSNIFQNFAMEVLISSCSRCRACESLVYDEEVMAGWMADDSNLNTTCPFCGSTFVPFLNIEIRDMRGPGRNCLKPSSSMESVQGVGTAGFHEAPLSHGRPPPRAAVATAIDPLITLTVTPSQDSSPAPEHGKAPARRVESVPLSVPIPRSASARTPLADITGPGLRAPLGTSTMTGSLPNNLNGSLECLSIEGRASNPEPVSVPYLSPLVLRKELESLLENEGEQVVSSPPFVDQHPILFWNLVWYFRRLGLPSSLPGLVLASEHCNRGTQVPRKLLSQDSKLVLVQMLWDNLKLHQDPGQPMYIHWNAQSLNCTLMSEREQSSLVHALVTDEQQLPRGTLQSIVTSIQHNDLYRPLSHVLEMQAKHPAHRRHRHRSLYREILFLSMVSLGRDNVDIDAFDREYKRAYDRLEPHQVKLTHNCDRPPSARVSMCRRTIGEPHL</sequence>
<evidence type="ECO:0000256" key="4">
    <source>
        <dbReference type="SAM" id="MobiDB-lite"/>
    </source>
</evidence>
<dbReference type="Gene3D" id="1.25.40.10">
    <property type="entry name" value="Tetratricopeptide repeat domain"/>
    <property type="match status" value="1"/>
</dbReference>
<dbReference type="Pfam" id="PF02141">
    <property type="entry name" value="DENN"/>
    <property type="match status" value="1"/>
</dbReference>
<dbReference type="InterPro" id="IPR043153">
    <property type="entry name" value="DENN_C"/>
</dbReference>
<evidence type="ECO:0000256" key="3">
    <source>
        <dbReference type="PROSITE-ProRule" id="PRU00708"/>
    </source>
</evidence>
<feature type="domain" description="MABP" evidence="6">
    <location>
        <begin position="41"/>
        <end position="197"/>
    </location>
</feature>
<dbReference type="RefSeq" id="XP_032824702.1">
    <property type="nucleotide sequence ID" value="XM_032968811.1"/>
</dbReference>
<dbReference type="InterPro" id="IPR051696">
    <property type="entry name" value="DENN_Domain_GEFs"/>
</dbReference>
<dbReference type="FunFam" id="1.25.40.10:FF:000042">
    <property type="entry name" value="C-myc promoter-binding protein isoform X1"/>
    <property type="match status" value="1"/>
</dbReference>
<feature type="domain" description="UDENN" evidence="5">
    <location>
        <begin position="189"/>
        <end position="641"/>
    </location>
</feature>
<feature type="compositionally biased region" description="Low complexity" evidence="4">
    <location>
        <begin position="1010"/>
        <end position="1024"/>
    </location>
</feature>
<dbReference type="KEGG" id="pmrn:116950764"/>
<dbReference type="InterPro" id="IPR023341">
    <property type="entry name" value="MABP"/>
</dbReference>
<dbReference type="PROSITE" id="PS51498">
    <property type="entry name" value="MABP"/>
    <property type="match status" value="1"/>
</dbReference>
<protein>
    <submittedName>
        <fullName evidence="8 9">C-myc promoter-binding protein-like isoform X1</fullName>
    </submittedName>
</protein>
<dbReference type="InterPro" id="IPR002885">
    <property type="entry name" value="PPR_rpt"/>
</dbReference>
<evidence type="ECO:0000256" key="2">
    <source>
        <dbReference type="ARBA" id="ARBA00022658"/>
    </source>
</evidence>
<feature type="region of interest" description="Disordered" evidence="4">
    <location>
        <begin position="1493"/>
        <end position="1515"/>
    </location>
</feature>
<feature type="region of interest" description="Disordered" evidence="4">
    <location>
        <begin position="1669"/>
        <end position="1693"/>
    </location>
</feature>
<dbReference type="Proteomes" id="UP001318040">
    <property type="component" value="Chromosome 40"/>
</dbReference>
<dbReference type="Pfam" id="PF03455">
    <property type="entry name" value="dDENN"/>
    <property type="match status" value="1"/>
</dbReference>
<organism evidence="7 9">
    <name type="scientific">Petromyzon marinus</name>
    <name type="common">Sea lamprey</name>
    <dbReference type="NCBI Taxonomy" id="7757"/>
    <lineage>
        <taxon>Eukaryota</taxon>
        <taxon>Metazoa</taxon>
        <taxon>Chordata</taxon>
        <taxon>Craniata</taxon>
        <taxon>Vertebrata</taxon>
        <taxon>Cyclostomata</taxon>
        <taxon>Hyperoartia</taxon>
        <taxon>Petromyzontiformes</taxon>
        <taxon>Petromyzontidae</taxon>
        <taxon>Petromyzon</taxon>
    </lineage>
</organism>
<feature type="region of interest" description="Disordered" evidence="4">
    <location>
        <begin position="905"/>
        <end position="933"/>
    </location>
</feature>
<dbReference type="InterPro" id="IPR037516">
    <property type="entry name" value="Tripartite_DENN"/>
</dbReference>
<dbReference type="Pfam" id="PF03456">
    <property type="entry name" value="uDENN"/>
    <property type="match status" value="1"/>
</dbReference>
<dbReference type="Pfam" id="PF10240">
    <property type="entry name" value="DUF2464"/>
    <property type="match status" value="1"/>
</dbReference>
<dbReference type="SMART" id="SM00799">
    <property type="entry name" value="DENN"/>
    <property type="match status" value="1"/>
</dbReference>
<dbReference type="Gene3D" id="3.40.50.11500">
    <property type="match status" value="1"/>
</dbReference>
<feature type="compositionally biased region" description="Low complexity" evidence="4">
    <location>
        <begin position="1248"/>
        <end position="1257"/>
    </location>
</feature>
<feature type="region of interest" description="Disordered" evidence="4">
    <location>
        <begin position="1529"/>
        <end position="1553"/>
    </location>
</feature>
<dbReference type="PANTHER" id="PTHR12296:SF16">
    <property type="entry name" value="C-MYC PROMOTER-BINDING PROTEIN"/>
    <property type="match status" value="1"/>
</dbReference>
<dbReference type="GO" id="GO:0000813">
    <property type="term" value="C:ESCRT I complex"/>
    <property type="evidence" value="ECO:0007669"/>
    <property type="project" value="InterPro"/>
</dbReference>
<feature type="compositionally biased region" description="Basic and acidic residues" evidence="4">
    <location>
        <begin position="1025"/>
        <end position="1035"/>
    </location>
</feature>
<dbReference type="InterPro" id="IPR018798">
    <property type="entry name" value="MVB12A/B"/>
</dbReference>
<feature type="region of interest" description="Disordered" evidence="4">
    <location>
        <begin position="1450"/>
        <end position="1471"/>
    </location>
</feature>